<dbReference type="KEGG" id="lak:106181667"/>
<feature type="domain" description="BPTI/Kunitz inhibitor" evidence="3">
    <location>
        <begin position="51"/>
        <end position="106"/>
    </location>
</feature>
<evidence type="ECO:0000259" key="3">
    <source>
        <dbReference type="PROSITE" id="PS50279"/>
    </source>
</evidence>
<dbReference type="SMART" id="SM00131">
    <property type="entry name" value="KU"/>
    <property type="match status" value="1"/>
</dbReference>
<organism evidence="4 5">
    <name type="scientific">Lingula anatina</name>
    <name type="common">Brachiopod</name>
    <name type="synonym">Lingula unguis</name>
    <dbReference type="NCBI Taxonomy" id="7574"/>
    <lineage>
        <taxon>Eukaryota</taxon>
        <taxon>Metazoa</taxon>
        <taxon>Spiralia</taxon>
        <taxon>Lophotrochozoa</taxon>
        <taxon>Brachiopoda</taxon>
        <taxon>Linguliformea</taxon>
        <taxon>Lingulata</taxon>
        <taxon>Lingulida</taxon>
        <taxon>Linguloidea</taxon>
        <taxon>Lingulidae</taxon>
        <taxon>Lingula</taxon>
    </lineage>
</organism>
<dbReference type="InParanoid" id="A0A1S3KGF2"/>
<proteinExistence type="predicted"/>
<dbReference type="Proteomes" id="UP000085678">
    <property type="component" value="Unplaced"/>
</dbReference>
<sequence length="113" mass="12712">MMRCYLLLLAVILPAVSARRTVCGGGRCESGFNCLMEGEGDGESHCIRSICFEPLMTAVQTGNYCNTYTKKYYYDKDNGVCKHFYYNRCGGNSNNFNSIEECSDQCSKHEPTK</sequence>
<dbReference type="PRINTS" id="PR00759">
    <property type="entry name" value="BASICPTASE"/>
</dbReference>
<accession>A0A1S3KGF2</accession>
<keyword evidence="4" id="KW-1185">Reference proteome</keyword>
<feature type="signal peptide" evidence="2">
    <location>
        <begin position="1"/>
        <end position="18"/>
    </location>
</feature>
<dbReference type="PANTHER" id="PTHR10083">
    <property type="entry name" value="KUNITZ-TYPE PROTEASE INHIBITOR-RELATED"/>
    <property type="match status" value="1"/>
</dbReference>
<dbReference type="GeneID" id="106181667"/>
<dbReference type="InterPro" id="IPR050098">
    <property type="entry name" value="TFPI/VKTCI-like"/>
</dbReference>
<dbReference type="PANTHER" id="PTHR10083:SF374">
    <property type="entry name" value="BPTI_KUNITZ INHIBITOR DOMAIN-CONTAINING PROTEIN"/>
    <property type="match status" value="1"/>
</dbReference>
<dbReference type="RefSeq" id="XP_013421567.1">
    <property type="nucleotide sequence ID" value="XM_013566113.1"/>
</dbReference>
<dbReference type="FunCoup" id="A0A1S3KGF2">
    <property type="interactions" value="3"/>
</dbReference>
<keyword evidence="2" id="KW-0732">Signal</keyword>
<dbReference type="Pfam" id="PF00014">
    <property type="entry name" value="Kunitz_BPTI"/>
    <property type="match status" value="1"/>
</dbReference>
<evidence type="ECO:0000256" key="1">
    <source>
        <dbReference type="ARBA" id="ARBA00023157"/>
    </source>
</evidence>
<evidence type="ECO:0000313" key="5">
    <source>
        <dbReference type="RefSeq" id="XP_013421567.1"/>
    </source>
</evidence>
<dbReference type="InterPro" id="IPR036880">
    <property type="entry name" value="Kunitz_BPTI_sf"/>
</dbReference>
<dbReference type="AlphaFoldDB" id="A0A1S3KGF2"/>
<dbReference type="SUPFAM" id="SSF57362">
    <property type="entry name" value="BPTI-like"/>
    <property type="match status" value="1"/>
</dbReference>
<name>A0A1S3KGF2_LINAN</name>
<dbReference type="Gene3D" id="4.10.410.10">
    <property type="entry name" value="Pancreatic trypsin inhibitor Kunitz domain"/>
    <property type="match status" value="1"/>
</dbReference>
<evidence type="ECO:0000313" key="4">
    <source>
        <dbReference type="Proteomes" id="UP000085678"/>
    </source>
</evidence>
<evidence type="ECO:0000256" key="2">
    <source>
        <dbReference type="SAM" id="SignalP"/>
    </source>
</evidence>
<gene>
    <name evidence="5" type="primary">LOC106181667</name>
</gene>
<dbReference type="InterPro" id="IPR002223">
    <property type="entry name" value="Kunitz_BPTI"/>
</dbReference>
<dbReference type="PROSITE" id="PS50279">
    <property type="entry name" value="BPTI_KUNITZ_2"/>
    <property type="match status" value="1"/>
</dbReference>
<dbReference type="OrthoDB" id="4473401at2759"/>
<keyword evidence="1" id="KW-1015">Disulfide bond</keyword>
<feature type="chain" id="PRO_5010160986" evidence="2">
    <location>
        <begin position="19"/>
        <end position="113"/>
    </location>
</feature>
<protein>
    <submittedName>
        <fullName evidence="5">Kunitz-type U19-barytoxin-Tl1a</fullName>
    </submittedName>
</protein>
<reference evidence="5" key="1">
    <citation type="submission" date="2025-08" db="UniProtKB">
        <authorList>
            <consortium name="RefSeq"/>
        </authorList>
    </citation>
    <scope>IDENTIFICATION</scope>
    <source>
        <tissue evidence="5">Gonads</tissue>
    </source>
</reference>
<dbReference type="GO" id="GO:0005615">
    <property type="term" value="C:extracellular space"/>
    <property type="evidence" value="ECO:0007669"/>
    <property type="project" value="TreeGrafter"/>
</dbReference>
<dbReference type="GO" id="GO:0004867">
    <property type="term" value="F:serine-type endopeptidase inhibitor activity"/>
    <property type="evidence" value="ECO:0007669"/>
    <property type="project" value="InterPro"/>
</dbReference>